<dbReference type="GO" id="GO:0005886">
    <property type="term" value="C:plasma membrane"/>
    <property type="evidence" value="ECO:0007669"/>
    <property type="project" value="TreeGrafter"/>
</dbReference>
<feature type="domain" description="TIR" evidence="7">
    <location>
        <begin position="9"/>
        <end position="133"/>
    </location>
</feature>
<dbReference type="PROSITE" id="PS50104">
    <property type="entry name" value="TIR"/>
    <property type="match status" value="2"/>
</dbReference>
<reference evidence="8 9" key="1">
    <citation type="journal article" date="2007" name="Genome Res.">
        <title>Genome characteristics of facultatively symbiotic Frankia sp. strains reflect host range and host plant biogeography.</title>
        <authorList>
            <person name="Normand P."/>
            <person name="Lapierre P."/>
            <person name="Tisa L.S."/>
            <person name="Gogarten J.P."/>
            <person name="Alloisio N."/>
            <person name="Bagnarol E."/>
            <person name="Bassi C.A."/>
            <person name="Berry A.M."/>
            <person name="Bickhart D.M."/>
            <person name="Choisne N."/>
            <person name="Couloux A."/>
            <person name="Cournoyer B."/>
            <person name="Cruveiller S."/>
            <person name="Daubin V."/>
            <person name="Demange N."/>
            <person name="Francino M.P."/>
            <person name="Goltsman E."/>
            <person name="Huang Y."/>
            <person name="Kopp O.R."/>
            <person name="Labarre L."/>
            <person name="Lapidus A."/>
            <person name="Lavire C."/>
            <person name="Marechal J."/>
            <person name="Martinez M."/>
            <person name="Mastronunzio J.E."/>
            <person name="Mullin B.C."/>
            <person name="Niemann J."/>
            <person name="Pujic P."/>
            <person name="Rawnsley T."/>
            <person name="Rouy Z."/>
            <person name="Schenowitz C."/>
            <person name="Sellstedt A."/>
            <person name="Tavares F."/>
            <person name="Tomkins J.P."/>
            <person name="Vallenet D."/>
            <person name="Valverde C."/>
            <person name="Wall L.G."/>
            <person name="Wang Y."/>
            <person name="Medigue C."/>
            <person name="Benson D.R."/>
        </authorList>
    </citation>
    <scope>NUCLEOTIDE SEQUENCE [LARGE SCALE GENOMIC DNA]</scope>
    <source>
        <strain evidence="9">DSM 45986 / CECT 9034 / ACN14a</strain>
    </source>
</reference>
<dbReference type="Proteomes" id="UP000000657">
    <property type="component" value="Chromosome"/>
</dbReference>
<dbReference type="Pfam" id="PF13676">
    <property type="entry name" value="TIR_2"/>
    <property type="match status" value="2"/>
</dbReference>
<dbReference type="SUPFAM" id="SSF52200">
    <property type="entry name" value="Toll/Interleukin receptor TIR domain"/>
    <property type="match status" value="2"/>
</dbReference>
<dbReference type="EMBL" id="CT573213">
    <property type="protein sequence ID" value="CAJ63944.1"/>
    <property type="molecule type" value="Genomic_DNA"/>
</dbReference>
<sequence>MVDRGRSGDGWDFFVSYTAADRAWAEWIAWQLEDHGHRLLIQAWDFVPGSNWTASMADGIEHAVRTIAVLSNSYLRSVYGQAEWQAAIRADPTGLTRKLLPVRIEDCPRPGLLGQIVSVDLFGFEAAAARQVLLDGVGSAIAGRIKPVSAPSFPVGIRTTTPAEPEFPASEPDSEPLPLPSAVRRGRVWEVGEVFQPTGIPEITFVQPKRFVAFGMALRQPGLSIVLEGPSGVGKTTFLRHAIEQDAARLKEPRIFSARVEKDRAEIDAMIGGAGHTGIVAIDDYHRLSANEQGRVVDYLKHLADSGDRTRKLVVVGIPDTARSLVKVSFDVANRIRAFRPGRATDDQINELIDKGERALNISFDDRSAIVRAAAGSLITAQALCWHLLGLARIEETVPEHITIRTDVREARIQVAEELELKYQDAVESFVALDGLAETVCIDLLLGLARSPDGILGLDEHAGTQISAARKVDKVFAKRVGAAMSQNETITRILYHDAVRRRLIADDPQFMFYIRQLDRKQLLRDAGKRPPPARHRAFVCYSHQDVDWLKRLRVHLSPLERDKLLTVWSDEDIHPGDDWRSEIDAALASARHAILLVSADFLASSFIREVELPRLLSAAAEGGCRVLPVLVSASAFTETPELARFQHVNPGGRTLAAMPAEEAEQVLADLARALRTQLHLGTAASRVR</sequence>
<dbReference type="GO" id="GO:0038023">
    <property type="term" value="F:signaling receptor activity"/>
    <property type="evidence" value="ECO:0007669"/>
    <property type="project" value="TreeGrafter"/>
</dbReference>
<protein>
    <recommendedName>
        <fullName evidence="7">TIR domain-containing protein</fullName>
    </recommendedName>
</protein>
<name>Q0RF07_FRAAA</name>
<evidence type="ECO:0000256" key="3">
    <source>
        <dbReference type="ARBA" id="ARBA00022729"/>
    </source>
</evidence>
<evidence type="ECO:0000256" key="2">
    <source>
        <dbReference type="ARBA" id="ARBA00022692"/>
    </source>
</evidence>
<dbReference type="HOGENOM" id="CLU_399958_0_0_11"/>
<dbReference type="AlphaFoldDB" id="Q0RF07"/>
<dbReference type="STRING" id="326424.FRAAL5311"/>
<dbReference type="SUPFAM" id="SSF52540">
    <property type="entry name" value="P-loop containing nucleoside triphosphate hydrolases"/>
    <property type="match status" value="1"/>
</dbReference>
<evidence type="ECO:0000313" key="8">
    <source>
        <dbReference type="EMBL" id="CAJ63944.1"/>
    </source>
</evidence>
<dbReference type="Gene3D" id="3.40.50.10140">
    <property type="entry name" value="Toll/interleukin-1 receptor homology (TIR) domain"/>
    <property type="match status" value="2"/>
</dbReference>
<dbReference type="KEGG" id="fal:FRAAL5311"/>
<feature type="domain" description="TIR" evidence="7">
    <location>
        <begin position="533"/>
        <end position="678"/>
    </location>
</feature>
<evidence type="ECO:0000259" key="7">
    <source>
        <dbReference type="PROSITE" id="PS50104"/>
    </source>
</evidence>
<dbReference type="PANTHER" id="PTHR24365:SF541">
    <property type="entry name" value="PROTEIN TOLL-RELATED"/>
    <property type="match status" value="1"/>
</dbReference>
<evidence type="ECO:0000256" key="6">
    <source>
        <dbReference type="SAM" id="MobiDB-lite"/>
    </source>
</evidence>
<feature type="region of interest" description="Disordered" evidence="6">
    <location>
        <begin position="160"/>
        <end position="179"/>
    </location>
</feature>
<dbReference type="Gene3D" id="3.40.50.300">
    <property type="entry name" value="P-loop containing nucleotide triphosphate hydrolases"/>
    <property type="match status" value="1"/>
</dbReference>
<dbReference type="Pfam" id="PF00004">
    <property type="entry name" value="AAA"/>
    <property type="match status" value="1"/>
</dbReference>
<gene>
    <name evidence="8" type="ordered locus">FRAAL5311</name>
</gene>
<dbReference type="InterPro" id="IPR003959">
    <property type="entry name" value="ATPase_AAA_core"/>
</dbReference>
<evidence type="ECO:0000313" key="9">
    <source>
        <dbReference type="Proteomes" id="UP000000657"/>
    </source>
</evidence>
<accession>Q0RF07</accession>
<comment type="subcellular location">
    <subcellularLocation>
        <location evidence="1">Membrane</location>
    </subcellularLocation>
</comment>
<keyword evidence="2" id="KW-0812">Transmembrane</keyword>
<evidence type="ECO:0000256" key="4">
    <source>
        <dbReference type="ARBA" id="ARBA00022989"/>
    </source>
</evidence>
<dbReference type="eggNOG" id="COG0470">
    <property type="taxonomic scope" value="Bacteria"/>
</dbReference>
<dbReference type="InterPro" id="IPR027417">
    <property type="entry name" value="P-loop_NTPase"/>
</dbReference>
<dbReference type="RefSeq" id="WP_011606552.1">
    <property type="nucleotide sequence ID" value="NC_008278.1"/>
</dbReference>
<keyword evidence="9" id="KW-1185">Reference proteome</keyword>
<dbReference type="PANTHER" id="PTHR24365">
    <property type="entry name" value="TOLL-LIKE RECEPTOR"/>
    <property type="match status" value="1"/>
</dbReference>
<dbReference type="eggNOG" id="COG2319">
    <property type="taxonomic scope" value="Bacteria"/>
</dbReference>
<evidence type="ECO:0000256" key="5">
    <source>
        <dbReference type="ARBA" id="ARBA00023136"/>
    </source>
</evidence>
<dbReference type="CDD" id="cd00009">
    <property type="entry name" value="AAA"/>
    <property type="match status" value="1"/>
</dbReference>
<dbReference type="InterPro" id="IPR000157">
    <property type="entry name" value="TIR_dom"/>
</dbReference>
<keyword evidence="5" id="KW-0472">Membrane</keyword>
<dbReference type="InterPro" id="IPR035897">
    <property type="entry name" value="Toll_tir_struct_dom_sf"/>
</dbReference>
<keyword evidence="3" id="KW-0732">Signal</keyword>
<dbReference type="GO" id="GO:0016887">
    <property type="term" value="F:ATP hydrolysis activity"/>
    <property type="evidence" value="ECO:0007669"/>
    <property type="project" value="InterPro"/>
</dbReference>
<evidence type="ECO:0000256" key="1">
    <source>
        <dbReference type="ARBA" id="ARBA00004370"/>
    </source>
</evidence>
<organism evidence="8 9">
    <name type="scientific">Frankia alni (strain DSM 45986 / CECT 9034 / ACN14a)</name>
    <dbReference type="NCBI Taxonomy" id="326424"/>
    <lineage>
        <taxon>Bacteria</taxon>
        <taxon>Bacillati</taxon>
        <taxon>Actinomycetota</taxon>
        <taxon>Actinomycetes</taxon>
        <taxon>Frankiales</taxon>
        <taxon>Frankiaceae</taxon>
        <taxon>Frankia</taxon>
    </lineage>
</organism>
<proteinExistence type="predicted"/>
<dbReference type="GO" id="GO:0005524">
    <property type="term" value="F:ATP binding"/>
    <property type="evidence" value="ECO:0007669"/>
    <property type="project" value="InterPro"/>
</dbReference>
<keyword evidence="4" id="KW-1133">Transmembrane helix</keyword>
<dbReference type="SMART" id="SM00255">
    <property type="entry name" value="TIR"/>
    <property type="match status" value="2"/>
</dbReference>
<dbReference type="GO" id="GO:0007165">
    <property type="term" value="P:signal transduction"/>
    <property type="evidence" value="ECO:0007669"/>
    <property type="project" value="InterPro"/>
</dbReference>